<keyword evidence="3" id="KW-1185">Reference proteome</keyword>
<keyword evidence="1" id="KW-1133">Transmembrane helix</keyword>
<evidence type="ECO:0000313" key="2">
    <source>
        <dbReference type="EMBL" id="MRW93584.1"/>
    </source>
</evidence>
<name>A0A6I2L9U6_9BURK</name>
<accession>A0A6I2L9U6</accession>
<sequence>MRRLSIRFGKRARGFTLVEAIIVMVLTAILASVMVLFIRRPVQSYIETSERADMADVAEIALRRMARELHGALPNSIRWMVVGNVSYLEFIPTKGGGIYLAAEDGADPAAHPPLSFTAATAAFEVVGPMPAAPYAIAANDYIVVYNLGAGYTNADAYAGGNVAPVVSVNGQRVSITSTQFSNASPGKRFQVAMTPVTFACSNDAATGRGTLTRRWGYATKLPSSGAQTVPTGGYTALMADNVYGCQFWTQQAANQNTALVGLSIALARANPDSGGLETVTLSQQIHVDNTP</sequence>
<dbReference type="InterPro" id="IPR012902">
    <property type="entry name" value="N_methyl_site"/>
</dbReference>
<dbReference type="PROSITE" id="PS00409">
    <property type="entry name" value="PROKAR_NTER_METHYL"/>
    <property type="match status" value="1"/>
</dbReference>
<reference evidence="2 3" key="1">
    <citation type="submission" date="2019-11" db="EMBL/GenBank/DDBJ databases">
        <title>Novel species isolated from a subtropical stream in China.</title>
        <authorList>
            <person name="Lu H."/>
        </authorList>
    </citation>
    <scope>NUCLEOTIDE SEQUENCE [LARGE SCALE GENOMIC DNA]</scope>
    <source>
        <strain evidence="2 3">FT80W</strain>
    </source>
</reference>
<dbReference type="RefSeq" id="WP_154382145.1">
    <property type="nucleotide sequence ID" value="NZ_WKJK01000018.1"/>
</dbReference>
<protein>
    <submittedName>
        <fullName evidence="2">Prepilin-type N-terminal cleavage/methylation domain-containing protein</fullName>
    </submittedName>
</protein>
<dbReference type="Proteomes" id="UP000433309">
    <property type="component" value="Unassembled WGS sequence"/>
</dbReference>
<proteinExistence type="predicted"/>
<dbReference type="EMBL" id="WKJK01000018">
    <property type="protein sequence ID" value="MRW93584.1"/>
    <property type="molecule type" value="Genomic_DNA"/>
</dbReference>
<keyword evidence="1" id="KW-0812">Transmembrane</keyword>
<dbReference type="NCBIfam" id="TIGR02532">
    <property type="entry name" value="IV_pilin_GFxxxE"/>
    <property type="match status" value="1"/>
</dbReference>
<evidence type="ECO:0000256" key="1">
    <source>
        <dbReference type="SAM" id="Phobius"/>
    </source>
</evidence>
<dbReference type="Pfam" id="PF07963">
    <property type="entry name" value="N_methyl"/>
    <property type="match status" value="1"/>
</dbReference>
<keyword evidence="1" id="KW-0472">Membrane</keyword>
<evidence type="ECO:0000313" key="3">
    <source>
        <dbReference type="Proteomes" id="UP000433309"/>
    </source>
</evidence>
<organism evidence="2 3">
    <name type="scientific">Duganella guangzhouensis</name>
    <dbReference type="NCBI Taxonomy" id="2666084"/>
    <lineage>
        <taxon>Bacteria</taxon>
        <taxon>Pseudomonadati</taxon>
        <taxon>Pseudomonadota</taxon>
        <taxon>Betaproteobacteria</taxon>
        <taxon>Burkholderiales</taxon>
        <taxon>Oxalobacteraceae</taxon>
        <taxon>Telluria group</taxon>
        <taxon>Duganella</taxon>
    </lineage>
</organism>
<feature type="transmembrane region" description="Helical" evidence="1">
    <location>
        <begin position="12"/>
        <end position="38"/>
    </location>
</feature>
<dbReference type="AlphaFoldDB" id="A0A6I2L9U6"/>
<gene>
    <name evidence="2" type="ORF">GJ699_26685</name>
</gene>
<comment type="caution">
    <text evidence="2">The sequence shown here is derived from an EMBL/GenBank/DDBJ whole genome shotgun (WGS) entry which is preliminary data.</text>
</comment>